<evidence type="ECO:0000313" key="2">
    <source>
        <dbReference type="EMBL" id="KAL2326551.1"/>
    </source>
</evidence>
<organism evidence="2 3">
    <name type="scientific">Flemingia macrophylla</name>
    <dbReference type="NCBI Taxonomy" id="520843"/>
    <lineage>
        <taxon>Eukaryota</taxon>
        <taxon>Viridiplantae</taxon>
        <taxon>Streptophyta</taxon>
        <taxon>Embryophyta</taxon>
        <taxon>Tracheophyta</taxon>
        <taxon>Spermatophyta</taxon>
        <taxon>Magnoliopsida</taxon>
        <taxon>eudicotyledons</taxon>
        <taxon>Gunneridae</taxon>
        <taxon>Pentapetalae</taxon>
        <taxon>rosids</taxon>
        <taxon>fabids</taxon>
        <taxon>Fabales</taxon>
        <taxon>Fabaceae</taxon>
        <taxon>Papilionoideae</taxon>
        <taxon>50 kb inversion clade</taxon>
        <taxon>NPAAA clade</taxon>
        <taxon>indigoferoid/millettioid clade</taxon>
        <taxon>Phaseoleae</taxon>
        <taxon>Flemingia</taxon>
    </lineage>
</organism>
<feature type="transmembrane region" description="Helical" evidence="1">
    <location>
        <begin position="6"/>
        <end position="31"/>
    </location>
</feature>
<accession>A0ABD1LSQ4</accession>
<name>A0ABD1LSQ4_9FABA</name>
<evidence type="ECO:0000256" key="1">
    <source>
        <dbReference type="SAM" id="Phobius"/>
    </source>
</evidence>
<dbReference type="AlphaFoldDB" id="A0ABD1LSQ4"/>
<keyword evidence="3" id="KW-1185">Reference proteome</keyword>
<proteinExistence type="predicted"/>
<evidence type="ECO:0000313" key="3">
    <source>
        <dbReference type="Proteomes" id="UP001603857"/>
    </source>
</evidence>
<dbReference type="EMBL" id="JBGMDY010000008">
    <property type="protein sequence ID" value="KAL2326551.1"/>
    <property type="molecule type" value="Genomic_DNA"/>
</dbReference>
<sequence>MLCIDVLHSLVLFTSYVASEMHLILTIWFLMTMLMNMFHPRKILIGDDEEDDDDDDGNFGLGDLKPLVFLCAVNLRICVL</sequence>
<keyword evidence="1" id="KW-0472">Membrane</keyword>
<keyword evidence="1" id="KW-1133">Transmembrane helix</keyword>
<protein>
    <submittedName>
        <fullName evidence="2">Uncharacterized protein</fullName>
    </submittedName>
</protein>
<dbReference type="Proteomes" id="UP001603857">
    <property type="component" value="Unassembled WGS sequence"/>
</dbReference>
<reference evidence="2 3" key="1">
    <citation type="submission" date="2024-08" db="EMBL/GenBank/DDBJ databases">
        <title>Insights into the chromosomal genome structure of Flemingia macrophylla.</title>
        <authorList>
            <person name="Ding Y."/>
            <person name="Zhao Y."/>
            <person name="Bi W."/>
            <person name="Wu M."/>
            <person name="Zhao G."/>
            <person name="Gong Y."/>
            <person name="Li W."/>
            <person name="Zhang P."/>
        </authorList>
    </citation>
    <scope>NUCLEOTIDE SEQUENCE [LARGE SCALE GENOMIC DNA]</scope>
    <source>
        <strain evidence="2">DYQJB</strain>
        <tissue evidence="2">Leaf</tissue>
    </source>
</reference>
<keyword evidence="1" id="KW-0812">Transmembrane</keyword>
<gene>
    <name evidence="2" type="ORF">Fmac_025609</name>
</gene>
<comment type="caution">
    <text evidence="2">The sequence shown here is derived from an EMBL/GenBank/DDBJ whole genome shotgun (WGS) entry which is preliminary data.</text>
</comment>